<gene>
    <name evidence="1" type="ORF">F0Q45_11485</name>
</gene>
<name>A0A5B1BPT4_MYCSI</name>
<sequence length="86" mass="9081">MLLHKMIRIGSESGMVVGDGCGASAVRGGRYLQALREGVCADSGKRQEALAVDSDDMGAVTSQILALREHLAEQKVTCVVMETTSD</sequence>
<organism evidence="1 2">
    <name type="scientific">Mycobacterium simiae</name>
    <name type="common">Mycobacterium habana</name>
    <dbReference type="NCBI Taxonomy" id="1784"/>
    <lineage>
        <taxon>Bacteria</taxon>
        <taxon>Bacillati</taxon>
        <taxon>Actinomycetota</taxon>
        <taxon>Actinomycetes</taxon>
        <taxon>Mycobacteriales</taxon>
        <taxon>Mycobacteriaceae</taxon>
        <taxon>Mycobacterium</taxon>
        <taxon>Mycobacterium simiae complex</taxon>
    </lineage>
</organism>
<evidence type="ECO:0000313" key="1">
    <source>
        <dbReference type="EMBL" id="KAA1250082.1"/>
    </source>
</evidence>
<proteinExistence type="predicted"/>
<reference evidence="1 2" key="1">
    <citation type="submission" date="2019-09" db="EMBL/GenBank/DDBJ databases">
        <title>Report of infection by Mycobacterium simiae a patient suffering from pulmonary tuberculosis.</title>
        <authorList>
            <person name="Mohanty P.S."/>
            <person name="Bansal A.K."/>
            <person name="Singh H."/>
            <person name="Sharma S."/>
            <person name="Patil S.A."/>
            <person name="Upadhaya P."/>
            <person name="Singh P.K."/>
            <person name="Kumar D."/>
            <person name="Kumar S."/>
            <person name="Singh R.K."/>
            <person name="Chaudhary B."/>
        </authorList>
    </citation>
    <scope>NUCLEOTIDE SEQUENCE [LARGE SCALE GENOMIC DNA]</scope>
    <source>
        <strain evidence="1 2">JAL-560-SIM</strain>
    </source>
</reference>
<evidence type="ECO:0000313" key="2">
    <source>
        <dbReference type="Proteomes" id="UP000324701"/>
    </source>
</evidence>
<dbReference type="EMBL" id="VTZN01000058">
    <property type="protein sequence ID" value="KAA1250082.1"/>
    <property type="molecule type" value="Genomic_DNA"/>
</dbReference>
<protein>
    <submittedName>
        <fullName evidence="1">Uncharacterized protein</fullName>
    </submittedName>
</protein>
<dbReference type="OrthoDB" id="9815354at2"/>
<keyword evidence="2" id="KW-1185">Reference proteome</keyword>
<dbReference type="Proteomes" id="UP000324701">
    <property type="component" value="Unassembled WGS sequence"/>
</dbReference>
<accession>A0A5B1BPT4</accession>
<dbReference type="AlphaFoldDB" id="A0A5B1BPT4"/>
<comment type="caution">
    <text evidence="1">The sequence shown here is derived from an EMBL/GenBank/DDBJ whole genome shotgun (WGS) entry which is preliminary data.</text>
</comment>